<name>A0ABV6YJ39_UNCEI</name>
<evidence type="ECO:0008006" key="4">
    <source>
        <dbReference type="Google" id="ProtNLM"/>
    </source>
</evidence>
<proteinExistence type="predicted"/>
<evidence type="ECO:0000256" key="1">
    <source>
        <dbReference type="SAM" id="Phobius"/>
    </source>
</evidence>
<keyword evidence="1" id="KW-0472">Membrane</keyword>
<protein>
    <recommendedName>
        <fullName evidence="4">Type 4 fimbrial biogenesis protein PilX N-terminal domain-containing protein</fullName>
    </recommendedName>
</protein>
<dbReference type="Proteomes" id="UP001593833">
    <property type="component" value="Unassembled WGS sequence"/>
</dbReference>
<sequence length="440" mass="47552">MDSHGQSLLSDRGYSLLTVVIFVLVITIAGMAFFALTSYETRGALYRQKSNEAFYLADGAIERARAKFIESWSWRDGWVGEAAGDGTYDLALTDTTFEGHSAVRLFATGHVEEAERSVEVMARITPTAYGLTMLIMGDADVGGNLCLDGQVQVNGEGDFGPNDVHLTCGGTYTDGFYVRPPPLYTEPDSFPNATYYFVRGNQIAGIDQARIYNRSGVDMTTALGDSLVGLVDYDAADKTFEYDFDDAATIAHYFDHTTGIFRCLAGDNSVVVNFGEPPVIDPPGIDGISDVTIDGDATTSIHATVINTRFIGVTLDDRFDTNSWKGGHAYAKQVQFEPYGGLAFAVHDFEKQGAALTQIGTESWPALVYVTGDVTDINSNVNIVGSVICLGDWSSTGGPDMTFHPGFFANLPDYMLSDWPPGTSGSLNVLRWQETASSGN</sequence>
<dbReference type="EMBL" id="JBHPKH010000013">
    <property type="protein sequence ID" value="MFC1572357.1"/>
    <property type="molecule type" value="Genomic_DNA"/>
</dbReference>
<feature type="transmembrane region" description="Helical" evidence="1">
    <location>
        <begin position="14"/>
        <end position="39"/>
    </location>
</feature>
<keyword evidence="1" id="KW-0812">Transmembrane</keyword>
<gene>
    <name evidence="2" type="ORF">ACFL6M_02050</name>
</gene>
<evidence type="ECO:0000313" key="3">
    <source>
        <dbReference type="Proteomes" id="UP001593833"/>
    </source>
</evidence>
<keyword evidence="1" id="KW-1133">Transmembrane helix</keyword>
<reference evidence="2 3" key="1">
    <citation type="submission" date="2024-09" db="EMBL/GenBank/DDBJ databases">
        <authorList>
            <person name="D'Angelo T."/>
        </authorList>
    </citation>
    <scope>NUCLEOTIDE SEQUENCE [LARGE SCALE GENOMIC DNA]</scope>
    <source>
        <strain evidence="2">SAG AM-320-E07</strain>
    </source>
</reference>
<evidence type="ECO:0000313" key="2">
    <source>
        <dbReference type="EMBL" id="MFC1572357.1"/>
    </source>
</evidence>
<organism evidence="2 3">
    <name type="scientific">Eiseniibacteriota bacterium</name>
    <dbReference type="NCBI Taxonomy" id="2212470"/>
    <lineage>
        <taxon>Bacteria</taxon>
        <taxon>Candidatus Eiseniibacteriota</taxon>
    </lineage>
</organism>
<accession>A0ABV6YJ39</accession>
<comment type="caution">
    <text evidence="2">The sequence shown here is derived from an EMBL/GenBank/DDBJ whole genome shotgun (WGS) entry which is preliminary data.</text>
</comment>
<keyword evidence="3" id="KW-1185">Reference proteome</keyword>